<dbReference type="PRINTS" id="PR00081">
    <property type="entry name" value="GDHRDH"/>
</dbReference>
<dbReference type="CDD" id="cd11731">
    <property type="entry name" value="Lin1944_like_SDR_c"/>
    <property type="match status" value="1"/>
</dbReference>
<keyword evidence="2" id="KW-0560">Oxidoreductase</keyword>
<sequence length="199" mass="21141">MKVLLVGASGIIGRGIDAELSQRHEIVRASRSSGDVNVDLTDIASIRAMFAKVGKVDAVVSATGKVHFGDFSEMDDDKYRIGINDKLMGQVNLVLVGRDHVADSASFTLTTGILSKDPIRYGSSASMVNGAIESFVRAAAIEMKPGLRINAVSPGVILEAMEGYAPYFRGHDLVPAARAALGYAKPVEGLQTGQVFEIF</sequence>
<reference evidence="3 4" key="1">
    <citation type="submission" date="2017-08" db="EMBL/GenBank/DDBJ databases">
        <authorList>
            <person name="de Groot N.N."/>
        </authorList>
    </citation>
    <scope>NUCLEOTIDE SEQUENCE [LARGE SCALE GENOMIC DNA]</scope>
    <source>
        <strain evidence="3 4">USBA 78</strain>
    </source>
</reference>
<accession>A0A285RSB8</accession>
<dbReference type="SUPFAM" id="SSF51735">
    <property type="entry name" value="NAD(P)-binding Rossmann-fold domains"/>
    <property type="match status" value="1"/>
</dbReference>
<evidence type="ECO:0000256" key="2">
    <source>
        <dbReference type="ARBA" id="ARBA00023002"/>
    </source>
</evidence>
<dbReference type="NCBIfam" id="NF005754">
    <property type="entry name" value="PRK07578.1"/>
    <property type="match status" value="1"/>
</dbReference>
<dbReference type="AlphaFoldDB" id="A0A285RSB8"/>
<dbReference type="PANTHER" id="PTHR43477:SF1">
    <property type="entry name" value="DIHYDROANTICAPSIN 7-DEHYDROGENASE"/>
    <property type="match status" value="1"/>
</dbReference>
<name>A0A285RSB8_9PROT</name>
<dbReference type="RefSeq" id="WP_097051257.1">
    <property type="nucleotide sequence ID" value="NZ_OBMM01000001.1"/>
</dbReference>
<gene>
    <name evidence="3" type="ORF">SAMN05428964_1011924</name>
</gene>
<dbReference type="InterPro" id="IPR002347">
    <property type="entry name" value="SDR_fam"/>
</dbReference>
<evidence type="ECO:0000256" key="1">
    <source>
        <dbReference type="ARBA" id="ARBA00006484"/>
    </source>
</evidence>
<dbReference type="Gene3D" id="3.40.50.720">
    <property type="entry name" value="NAD(P)-binding Rossmann-like Domain"/>
    <property type="match status" value="1"/>
</dbReference>
<protein>
    <submittedName>
        <fullName evidence="3">NAD(P)-dependent dehydrogenase, short-chain alcohol dehydrogenase family</fullName>
    </submittedName>
</protein>
<dbReference type="EMBL" id="OBMM01000001">
    <property type="protein sequence ID" value="SOB96589.1"/>
    <property type="molecule type" value="Genomic_DNA"/>
</dbReference>
<proteinExistence type="inferred from homology"/>
<organism evidence="3 4">
    <name type="scientific">Thalassospira xiamenensis</name>
    <dbReference type="NCBI Taxonomy" id="220697"/>
    <lineage>
        <taxon>Bacteria</taxon>
        <taxon>Pseudomonadati</taxon>
        <taxon>Pseudomonadota</taxon>
        <taxon>Alphaproteobacteria</taxon>
        <taxon>Rhodospirillales</taxon>
        <taxon>Thalassospiraceae</taxon>
        <taxon>Thalassospira</taxon>
    </lineage>
</organism>
<dbReference type="PANTHER" id="PTHR43477">
    <property type="entry name" value="DIHYDROANTICAPSIN 7-DEHYDROGENASE"/>
    <property type="match status" value="1"/>
</dbReference>
<dbReference type="Proteomes" id="UP000219068">
    <property type="component" value="Unassembled WGS sequence"/>
</dbReference>
<dbReference type="InterPro" id="IPR051122">
    <property type="entry name" value="SDR_DHRS6-like"/>
</dbReference>
<dbReference type="InterPro" id="IPR036291">
    <property type="entry name" value="NAD(P)-bd_dom_sf"/>
</dbReference>
<dbReference type="GO" id="GO:0016491">
    <property type="term" value="F:oxidoreductase activity"/>
    <property type="evidence" value="ECO:0007669"/>
    <property type="project" value="UniProtKB-KW"/>
</dbReference>
<evidence type="ECO:0000313" key="4">
    <source>
        <dbReference type="Proteomes" id="UP000219068"/>
    </source>
</evidence>
<evidence type="ECO:0000313" key="3">
    <source>
        <dbReference type="EMBL" id="SOB96589.1"/>
    </source>
</evidence>
<comment type="similarity">
    <text evidence="1">Belongs to the short-chain dehydrogenases/reductases (SDR) family.</text>
</comment>
<dbReference type="Pfam" id="PF13561">
    <property type="entry name" value="adh_short_C2"/>
    <property type="match status" value="1"/>
</dbReference>